<feature type="binding site" evidence="8">
    <location>
        <position position="92"/>
    </location>
    <ligand>
        <name>shikimate</name>
        <dbReference type="ChEBI" id="CHEBI:36208"/>
    </ligand>
</feature>
<evidence type="ECO:0000256" key="7">
    <source>
        <dbReference type="ARBA" id="ARBA00049442"/>
    </source>
</evidence>
<dbReference type="STRING" id="1353537.TP2_05420"/>
<dbReference type="EC" id="1.1.1.25" evidence="2 8"/>
<feature type="binding site" evidence="8">
    <location>
        <begin position="134"/>
        <end position="138"/>
    </location>
    <ligand>
        <name>NADP(+)</name>
        <dbReference type="ChEBI" id="CHEBI:58349"/>
    </ligand>
</feature>
<keyword evidence="3 8" id="KW-0028">Amino-acid biosynthesis</keyword>
<evidence type="ECO:0000259" key="11">
    <source>
        <dbReference type="Pfam" id="PF18317"/>
    </source>
</evidence>
<dbReference type="InterPro" id="IPR046346">
    <property type="entry name" value="Aminoacid_DH-like_N_sf"/>
</dbReference>
<dbReference type="InterPro" id="IPR022893">
    <property type="entry name" value="Shikimate_DH_fam"/>
</dbReference>
<feature type="binding site" evidence="8">
    <location>
        <position position="253"/>
    </location>
    <ligand>
        <name>shikimate</name>
        <dbReference type="ChEBI" id="CHEBI:36208"/>
    </ligand>
</feature>
<dbReference type="Gene3D" id="3.40.50.10860">
    <property type="entry name" value="Leucine Dehydrogenase, chain A, domain 1"/>
    <property type="match status" value="1"/>
</dbReference>
<feature type="binding site" evidence="8">
    <location>
        <position position="67"/>
    </location>
    <ligand>
        <name>shikimate</name>
        <dbReference type="ChEBI" id="CHEBI:36208"/>
    </ligand>
</feature>
<feature type="domain" description="Shikimate dehydrogenase substrate binding N-terminal" evidence="10">
    <location>
        <begin position="12"/>
        <end position="94"/>
    </location>
</feature>
<dbReference type="AlphaFoldDB" id="A0A074JYE1"/>
<dbReference type="GO" id="GO:0005829">
    <property type="term" value="C:cytosol"/>
    <property type="evidence" value="ECO:0007669"/>
    <property type="project" value="TreeGrafter"/>
</dbReference>
<comment type="similarity">
    <text evidence="8">Belongs to the shikimate dehydrogenase family.</text>
</comment>
<feature type="domain" description="Quinate/shikimate 5-dehydrogenase/glutamyl-tRNA reductase" evidence="9">
    <location>
        <begin position="130"/>
        <end position="198"/>
    </location>
</feature>
<name>A0A074JYE1_9RHOB</name>
<dbReference type="PANTHER" id="PTHR21089:SF1">
    <property type="entry name" value="BIFUNCTIONAL 3-DEHYDROQUINATE DEHYDRATASE_SHIKIMATE DEHYDROGENASE, CHLOROPLASTIC"/>
    <property type="match status" value="1"/>
</dbReference>
<comment type="pathway">
    <text evidence="1 8">Metabolic intermediate biosynthesis; chorismate biosynthesis; chorismate from D-erythrose 4-phosphate and phosphoenolpyruvate: step 4/7.</text>
</comment>
<evidence type="ECO:0000256" key="6">
    <source>
        <dbReference type="ARBA" id="ARBA00023141"/>
    </source>
</evidence>
<dbReference type="NCBIfam" id="NF001312">
    <property type="entry name" value="PRK00258.1-4"/>
    <property type="match status" value="1"/>
</dbReference>
<evidence type="ECO:0000259" key="9">
    <source>
        <dbReference type="Pfam" id="PF01488"/>
    </source>
</evidence>
<protein>
    <recommendedName>
        <fullName evidence="2 8">Shikimate dehydrogenase (NADP(+))</fullName>
        <shortName evidence="8">SDH</shortName>
        <ecNumber evidence="2 8">1.1.1.25</ecNumber>
    </recommendedName>
</protein>
<accession>A0A074JYE1</accession>
<feature type="binding site" evidence="8">
    <location>
        <begin position="20"/>
        <end position="22"/>
    </location>
    <ligand>
        <name>shikimate</name>
        <dbReference type="ChEBI" id="CHEBI:36208"/>
    </ligand>
</feature>
<organism evidence="12 13">
    <name type="scientific">Thioclava pacifica DSM 10166</name>
    <dbReference type="NCBI Taxonomy" id="1353537"/>
    <lineage>
        <taxon>Bacteria</taxon>
        <taxon>Pseudomonadati</taxon>
        <taxon>Pseudomonadota</taxon>
        <taxon>Alphaproteobacteria</taxon>
        <taxon>Rhodobacterales</taxon>
        <taxon>Paracoccaceae</taxon>
        <taxon>Thioclava</taxon>
    </lineage>
</organism>
<feature type="domain" description="SDH C-terminal" evidence="11">
    <location>
        <begin position="246"/>
        <end position="276"/>
    </location>
</feature>
<dbReference type="InterPro" id="IPR013708">
    <property type="entry name" value="Shikimate_DH-bd_N"/>
</dbReference>
<proteinExistence type="inferred from homology"/>
<dbReference type="CDD" id="cd01065">
    <property type="entry name" value="NAD_bind_Shikimate_DH"/>
    <property type="match status" value="1"/>
</dbReference>
<dbReference type="SUPFAM" id="SSF53223">
    <property type="entry name" value="Aminoacid dehydrogenase-like, N-terminal domain"/>
    <property type="match status" value="1"/>
</dbReference>
<evidence type="ECO:0000313" key="13">
    <source>
        <dbReference type="Proteomes" id="UP000027432"/>
    </source>
</evidence>
<evidence type="ECO:0000256" key="2">
    <source>
        <dbReference type="ARBA" id="ARBA00012962"/>
    </source>
</evidence>
<evidence type="ECO:0000313" key="12">
    <source>
        <dbReference type="EMBL" id="KEO54367.1"/>
    </source>
</evidence>
<keyword evidence="4 8" id="KW-0521">NADP</keyword>
<dbReference type="GO" id="GO:0009423">
    <property type="term" value="P:chorismate biosynthetic process"/>
    <property type="evidence" value="ECO:0007669"/>
    <property type="project" value="UniProtKB-UniRule"/>
</dbReference>
<gene>
    <name evidence="8" type="primary">aroE</name>
    <name evidence="12" type="ORF">TP2_05420</name>
</gene>
<evidence type="ECO:0000256" key="5">
    <source>
        <dbReference type="ARBA" id="ARBA00023002"/>
    </source>
</evidence>
<evidence type="ECO:0000256" key="3">
    <source>
        <dbReference type="ARBA" id="ARBA00022605"/>
    </source>
</evidence>
<dbReference type="InterPro" id="IPR011342">
    <property type="entry name" value="Shikimate_DH"/>
</dbReference>
<evidence type="ECO:0000256" key="8">
    <source>
        <dbReference type="HAMAP-Rule" id="MF_00222"/>
    </source>
</evidence>
<evidence type="ECO:0000256" key="1">
    <source>
        <dbReference type="ARBA" id="ARBA00004871"/>
    </source>
</evidence>
<keyword evidence="13" id="KW-1185">Reference proteome</keyword>
<feature type="binding site" evidence="8">
    <location>
        <begin position="158"/>
        <end position="163"/>
    </location>
    <ligand>
        <name>NADP(+)</name>
        <dbReference type="ChEBI" id="CHEBI:58349"/>
    </ligand>
</feature>
<feature type="binding site" evidence="8">
    <location>
        <position position="83"/>
    </location>
    <ligand>
        <name>NADP(+)</name>
        <dbReference type="ChEBI" id="CHEBI:58349"/>
    </ligand>
</feature>
<dbReference type="Gene3D" id="3.40.50.720">
    <property type="entry name" value="NAD(P)-binding Rossmann-like Domain"/>
    <property type="match status" value="1"/>
</dbReference>
<feature type="binding site" evidence="8">
    <location>
        <position position="108"/>
    </location>
    <ligand>
        <name>shikimate</name>
        <dbReference type="ChEBI" id="CHEBI:36208"/>
    </ligand>
</feature>
<dbReference type="Pfam" id="PF08501">
    <property type="entry name" value="Shikimate_dh_N"/>
    <property type="match status" value="1"/>
</dbReference>
<dbReference type="PANTHER" id="PTHR21089">
    <property type="entry name" value="SHIKIMATE DEHYDROGENASE"/>
    <property type="match status" value="1"/>
</dbReference>
<dbReference type="InterPro" id="IPR036291">
    <property type="entry name" value="NAD(P)-bd_dom_sf"/>
</dbReference>
<dbReference type="Pfam" id="PF18317">
    <property type="entry name" value="SDH_C"/>
    <property type="match status" value="1"/>
</dbReference>
<dbReference type="InterPro" id="IPR006151">
    <property type="entry name" value="Shikm_DH/Glu-tRNA_Rdtase"/>
</dbReference>
<dbReference type="GO" id="GO:0004764">
    <property type="term" value="F:shikimate 3-dehydrogenase (NADP+) activity"/>
    <property type="evidence" value="ECO:0007669"/>
    <property type="project" value="UniProtKB-UniRule"/>
</dbReference>
<keyword evidence="6 8" id="KW-0057">Aromatic amino acid biosynthesis</keyword>
<evidence type="ECO:0000259" key="10">
    <source>
        <dbReference type="Pfam" id="PF08501"/>
    </source>
</evidence>
<comment type="function">
    <text evidence="8">Involved in the biosynthesis of the chorismate, which leads to the biosynthesis of aromatic amino acids. Catalyzes the reversible NADPH linked reduction of 3-dehydroshikimate (DHSA) to yield shikimate (SA).</text>
</comment>
<dbReference type="eggNOG" id="COG0169">
    <property type="taxonomic scope" value="Bacteria"/>
</dbReference>
<dbReference type="EMBL" id="AUND01000012">
    <property type="protein sequence ID" value="KEO54367.1"/>
    <property type="molecule type" value="Genomic_DNA"/>
</dbReference>
<dbReference type="GO" id="GO:0019632">
    <property type="term" value="P:shikimate metabolic process"/>
    <property type="evidence" value="ECO:0007669"/>
    <property type="project" value="InterPro"/>
</dbReference>
<sequence>MSDHPRIPLAGVIGSPIAHSRSPVLFRHWLDQYEITGYYVPIDVDAEDLETVLRTLPKAGFVGVNVTIPHKIRALEIADVISDRAALIGAANTLIFRPDGKIYADNTDGYGFIANLKQNAPGWDATIGPAAVLGAGGAARAIVASLLESGAPEIRISNRTRARADALRAEFGARLVVYDWVQAGNMLEDATTVVNTTSLGMVGKQEFRVPLDALKPGATCCDIVYTPLKTKFLIEAEEAGCVIVDGLGMLLHQAVPGFERWFGQRPEVTEGLREAVLNA</sequence>
<dbReference type="GO" id="GO:0008652">
    <property type="term" value="P:amino acid biosynthetic process"/>
    <property type="evidence" value="ECO:0007669"/>
    <property type="project" value="UniProtKB-KW"/>
</dbReference>
<feature type="binding site" evidence="8">
    <location>
        <position position="223"/>
    </location>
    <ligand>
        <name>NADP(+)</name>
        <dbReference type="ChEBI" id="CHEBI:58349"/>
    </ligand>
</feature>
<dbReference type="GO" id="GO:0050661">
    <property type="term" value="F:NADP binding"/>
    <property type="evidence" value="ECO:0007669"/>
    <property type="project" value="InterPro"/>
</dbReference>
<dbReference type="InterPro" id="IPR041121">
    <property type="entry name" value="SDH_C"/>
</dbReference>
<dbReference type="OrthoDB" id="9792692at2"/>
<comment type="catalytic activity">
    <reaction evidence="7 8">
        <text>shikimate + NADP(+) = 3-dehydroshikimate + NADPH + H(+)</text>
        <dbReference type="Rhea" id="RHEA:17737"/>
        <dbReference type="ChEBI" id="CHEBI:15378"/>
        <dbReference type="ChEBI" id="CHEBI:16630"/>
        <dbReference type="ChEBI" id="CHEBI:36208"/>
        <dbReference type="ChEBI" id="CHEBI:57783"/>
        <dbReference type="ChEBI" id="CHEBI:58349"/>
        <dbReference type="EC" id="1.1.1.25"/>
    </reaction>
</comment>
<evidence type="ECO:0000256" key="4">
    <source>
        <dbReference type="ARBA" id="ARBA00022857"/>
    </source>
</evidence>
<feature type="active site" description="Proton acceptor" evidence="8">
    <location>
        <position position="71"/>
    </location>
</feature>
<dbReference type="RefSeq" id="WP_038075599.1">
    <property type="nucleotide sequence ID" value="NZ_AUND01000012.1"/>
</dbReference>
<dbReference type="NCBIfam" id="TIGR00507">
    <property type="entry name" value="aroE"/>
    <property type="match status" value="1"/>
</dbReference>
<dbReference type="SUPFAM" id="SSF51735">
    <property type="entry name" value="NAD(P)-binding Rossmann-fold domains"/>
    <property type="match status" value="1"/>
</dbReference>
<dbReference type="GO" id="GO:0009073">
    <property type="term" value="P:aromatic amino acid family biosynthetic process"/>
    <property type="evidence" value="ECO:0007669"/>
    <property type="project" value="UniProtKB-KW"/>
</dbReference>
<reference evidence="12 13" key="1">
    <citation type="submission" date="2013-07" db="EMBL/GenBank/DDBJ databases">
        <title>Thioclava pacifica DSM 10166 Genome Sequencing.</title>
        <authorList>
            <person name="Lai Q."/>
            <person name="Shao Z."/>
        </authorList>
    </citation>
    <scope>NUCLEOTIDE SEQUENCE [LARGE SCALE GENOMIC DNA]</scope>
    <source>
        <strain evidence="12 13">DSM 10166</strain>
    </source>
</reference>
<dbReference type="HAMAP" id="MF_00222">
    <property type="entry name" value="Shikimate_DH_AroE"/>
    <property type="match status" value="1"/>
</dbReference>
<comment type="caution">
    <text evidence="12">The sequence shown here is derived from an EMBL/GenBank/DDBJ whole genome shotgun (WGS) entry which is preliminary data.</text>
</comment>
<keyword evidence="5 8" id="KW-0560">Oxidoreductase</keyword>
<feature type="binding site" evidence="8">
    <location>
        <position position="225"/>
    </location>
    <ligand>
        <name>shikimate</name>
        <dbReference type="ChEBI" id="CHEBI:36208"/>
    </ligand>
</feature>
<feature type="binding site" evidence="8">
    <location>
        <position position="246"/>
    </location>
    <ligand>
        <name>NADP(+)</name>
        <dbReference type="ChEBI" id="CHEBI:58349"/>
    </ligand>
</feature>
<dbReference type="UniPathway" id="UPA00053">
    <property type="reaction ID" value="UER00087"/>
</dbReference>
<comment type="subunit">
    <text evidence="8">Homodimer.</text>
</comment>
<dbReference type="Pfam" id="PF01488">
    <property type="entry name" value="Shikimate_DH"/>
    <property type="match status" value="1"/>
</dbReference>
<dbReference type="Proteomes" id="UP000027432">
    <property type="component" value="Unassembled WGS sequence"/>
</dbReference>